<dbReference type="SUPFAM" id="SSF51735">
    <property type="entry name" value="NAD(P)-binding Rossmann-fold domains"/>
    <property type="match status" value="1"/>
</dbReference>
<dbReference type="GO" id="GO:0019354">
    <property type="term" value="P:siroheme biosynthetic process"/>
    <property type="evidence" value="ECO:0007669"/>
    <property type="project" value="UniProtKB-UniPathway"/>
</dbReference>
<evidence type="ECO:0000256" key="6">
    <source>
        <dbReference type="ARBA" id="ARBA00047561"/>
    </source>
</evidence>
<reference evidence="10" key="1">
    <citation type="submission" date="2019-07" db="EMBL/GenBank/DDBJ databases">
        <title>Shewanella sp. YLB-08 draft genomic sequence.</title>
        <authorList>
            <person name="Yu L."/>
        </authorList>
    </citation>
    <scope>NUCLEOTIDE SEQUENCE [LARGE SCALE GENOMIC DNA]</scope>
    <source>
        <strain evidence="10">JCM 20706</strain>
    </source>
</reference>
<proteinExistence type="predicted"/>
<protein>
    <recommendedName>
        <fullName evidence="2">precorrin-2 dehydrogenase</fullName>
        <ecNumber evidence="2">1.3.1.76</ecNumber>
    </recommendedName>
</protein>
<dbReference type="InterPro" id="IPR036291">
    <property type="entry name" value="NAD(P)-bd_dom_sf"/>
</dbReference>
<dbReference type="UniPathway" id="UPA00262">
    <property type="reaction ID" value="UER00222"/>
</dbReference>
<dbReference type="Pfam" id="PF14824">
    <property type="entry name" value="Sirohm_synth_M"/>
    <property type="match status" value="1"/>
</dbReference>
<dbReference type="GO" id="GO:0004325">
    <property type="term" value="F:ferrochelatase activity"/>
    <property type="evidence" value="ECO:0007669"/>
    <property type="project" value="InterPro"/>
</dbReference>
<gene>
    <name evidence="9" type="ORF">FN961_20650</name>
</gene>
<evidence type="ECO:0000256" key="3">
    <source>
        <dbReference type="ARBA" id="ARBA00023002"/>
    </source>
</evidence>
<dbReference type="InterPro" id="IPR006367">
    <property type="entry name" value="Sirohaem_synthase_N"/>
</dbReference>
<dbReference type="NCBIfam" id="TIGR01470">
    <property type="entry name" value="cysG_Nterm"/>
    <property type="match status" value="1"/>
</dbReference>
<evidence type="ECO:0000313" key="10">
    <source>
        <dbReference type="Proteomes" id="UP000318126"/>
    </source>
</evidence>
<evidence type="ECO:0000259" key="8">
    <source>
        <dbReference type="Pfam" id="PF14824"/>
    </source>
</evidence>
<feature type="domain" description="Siroheme synthase central" evidence="8">
    <location>
        <begin position="119"/>
        <end position="145"/>
    </location>
</feature>
<keyword evidence="4" id="KW-0520">NAD</keyword>
<dbReference type="PANTHER" id="PTHR35330:SF1">
    <property type="entry name" value="SIROHEME BIOSYNTHESIS PROTEIN MET8"/>
    <property type="match status" value="1"/>
</dbReference>
<comment type="pathway">
    <text evidence="1">Porphyrin-containing compound metabolism; siroheme biosynthesis; sirohydrochlorin from precorrin-2: step 1/1.</text>
</comment>
<dbReference type="Pfam" id="PF13241">
    <property type="entry name" value="NAD_binding_7"/>
    <property type="match status" value="1"/>
</dbReference>
<dbReference type="InterPro" id="IPR028281">
    <property type="entry name" value="Sirohaem_synthase_central"/>
</dbReference>
<evidence type="ECO:0000256" key="4">
    <source>
        <dbReference type="ARBA" id="ARBA00023027"/>
    </source>
</evidence>
<dbReference type="SUPFAM" id="SSF75615">
    <property type="entry name" value="Siroheme synthase middle domains-like"/>
    <property type="match status" value="1"/>
</dbReference>
<evidence type="ECO:0000313" key="9">
    <source>
        <dbReference type="EMBL" id="TRY12447.1"/>
    </source>
</evidence>
<dbReference type="Pfam" id="PF10414">
    <property type="entry name" value="CysG_dimeriser"/>
    <property type="match status" value="1"/>
</dbReference>
<evidence type="ECO:0000259" key="7">
    <source>
        <dbReference type="Pfam" id="PF10414"/>
    </source>
</evidence>
<keyword evidence="5" id="KW-0627">Porphyrin biosynthesis</keyword>
<dbReference type="EMBL" id="VKGK01000033">
    <property type="protein sequence ID" value="TRY12447.1"/>
    <property type="molecule type" value="Genomic_DNA"/>
</dbReference>
<accession>A0A553JJ14</accession>
<comment type="catalytic activity">
    <reaction evidence="6">
        <text>precorrin-2 + NAD(+) = sirohydrochlorin + NADH + 2 H(+)</text>
        <dbReference type="Rhea" id="RHEA:15613"/>
        <dbReference type="ChEBI" id="CHEBI:15378"/>
        <dbReference type="ChEBI" id="CHEBI:57540"/>
        <dbReference type="ChEBI" id="CHEBI:57945"/>
        <dbReference type="ChEBI" id="CHEBI:58351"/>
        <dbReference type="ChEBI" id="CHEBI:58827"/>
        <dbReference type="EC" id="1.3.1.76"/>
    </reaction>
</comment>
<keyword evidence="10" id="KW-1185">Reference proteome</keyword>
<dbReference type="OrthoDB" id="9815856at2"/>
<evidence type="ECO:0000256" key="1">
    <source>
        <dbReference type="ARBA" id="ARBA00005010"/>
    </source>
</evidence>
<comment type="caution">
    <text evidence="9">The sequence shown here is derived from an EMBL/GenBank/DDBJ whole genome shotgun (WGS) entry which is preliminary data.</text>
</comment>
<keyword evidence="3" id="KW-0560">Oxidoreductase</keyword>
<dbReference type="AlphaFoldDB" id="A0A553JJ14"/>
<dbReference type="EC" id="1.3.1.76" evidence="2"/>
<dbReference type="Gene3D" id="3.30.160.110">
    <property type="entry name" value="Siroheme synthase, domain 2"/>
    <property type="match status" value="1"/>
</dbReference>
<dbReference type="RefSeq" id="WP_144042063.1">
    <property type="nucleotide sequence ID" value="NZ_BMPL01000033.1"/>
</dbReference>
<organism evidence="9 10">
    <name type="scientific">Shewanella hanedai</name>
    <name type="common">Alteromonas hanedai</name>
    <dbReference type="NCBI Taxonomy" id="25"/>
    <lineage>
        <taxon>Bacteria</taxon>
        <taxon>Pseudomonadati</taxon>
        <taxon>Pseudomonadota</taxon>
        <taxon>Gammaproteobacteria</taxon>
        <taxon>Alteromonadales</taxon>
        <taxon>Shewanellaceae</taxon>
        <taxon>Shewanella</taxon>
    </lineage>
</organism>
<feature type="domain" description="Sirohaem synthase dimerisation" evidence="7">
    <location>
        <begin position="151"/>
        <end position="184"/>
    </location>
</feature>
<evidence type="ECO:0000256" key="5">
    <source>
        <dbReference type="ARBA" id="ARBA00023244"/>
    </source>
</evidence>
<name>A0A553JJ14_SHEHA</name>
<dbReference type="GO" id="GO:0043115">
    <property type="term" value="F:precorrin-2 dehydrogenase activity"/>
    <property type="evidence" value="ECO:0007669"/>
    <property type="project" value="UniProtKB-EC"/>
</dbReference>
<evidence type="ECO:0000256" key="2">
    <source>
        <dbReference type="ARBA" id="ARBA00012400"/>
    </source>
</evidence>
<dbReference type="Gene3D" id="3.40.50.720">
    <property type="entry name" value="NAD(P)-binding Rossmann-like Domain"/>
    <property type="match status" value="1"/>
</dbReference>
<dbReference type="Proteomes" id="UP000318126">
    <property type="component" value="Unassembled WGS sequence"/>
</dbReference>
<dbReference type="InterPro" id="IPR019478">
    <property type="entry name" value="Sirohaem_synthase_dimer_dom"/>
</dbReference>
<dbReference type="InterPro" id="IPR028161">
    <property type="entry name" value="Met8-like"/>
</dbReference>
<sequence length="303" mass="34150">MQYFPLFVDTAKLKVLLIGAGEVASRKLDLLARTEACISVVALDVSSEVQAYADKNRISLALRTVADEDIADVDLIYLATADNELNTRLAHLATERGIWVNVVDRPDLCRFITPSIVDRGRLQIAISTAGAAPVFARELRSRLESWLPHSLTDLFDFVAARRKEVQDRLPAFKERKLFWEHFFRANGDHFDDRTEQYYEESFQNLVSVGEILLIDDKTSIAMLPIAAMPLMQKLDHIFANEVLPLTLNELVRRDATRAPLLSMDELTQLLNAGKRSLVYADTDKIAQLKAQFPQAKHLKSGSL</sequence>
<dbReference type="PANTHER" id="PTHR35330">
    <property type="entry name" value="SIROHEME BIOSYNTHESIS PROTEIN MET8"/>
    <property type="match status" value="1"/>
</dbReference>